<sequence length="379" mass="44212">MKSEINKGVYSRLLLPDALRTRASGHMLFWLIFIGYHMIFFFPILPDRVMSADTRLAYLLYYARFIPIYYGAMIVLALTGQPSQKWFSPFVVLFIFILITHLFTKPLYHFYQGLIGLENLPTNFQLIGKYYLRPWIPEKSRDWYVLVYDLMDMQLLALPIGLRWLRLGAMANLRRSEAENRKLEEELKELRAQLTPHFILNVLNAASTEVATFSRKASDYLIHAADMIRFALYDTRSEFIELKRELEFISQYLKLEAMRSSQRSKIVFDCYGDVDTGKRVPTLLITTLVENALKHGVHATHEPSYVKIDCHIEQDKLTFQVFNSKPGIKYPVSEKTRHGGLGLATLKRRLEGYFPENHRLRVSDKPESFLVYLQIPLVL</sequence>
<dbReference type="InterPro" id="IPR036890">
    <property type="entry name" value="HATPase_C_sf"/>
</dbReference>
<dbReference type="EMBL" id="BMIA01000001">
    <property type="protein sequence ID" value="GGH20532.1"/>
    <property type="molecule type" value="Genomic_DNA"/>
</dbReference>
<feature type="coiled-coil region" evidence="1">
    <location>
        <begin position="166"/>
        <end position="193"/>
    </location>
</feature>
<keyword evidence="2" id="KW-0812">Transmembrane</keyword>
<protein>
    <recommendedName>
        <fullName evidence="3">Signal transduction histidine kinase internal region domain-containing protein</fullName>
    </recommendedName>
</protein>
<evidence type="ECO:0000313" key="4">
    <source>
        <dbReference type="EMBL" id="GGH20532.1"/>
    </source>
</evidence>
<dbReference type="Gene3D" id="3.30.565.10">
    <property type="entry name" value="Histidine kinase-like ATPase, C-terminal domain"/>
    <property type="match status" value="1"/>
</dbReference>
<evidence type="ECO:0000313" key="5">
    <source>
        <dbReference type="Proteomes" id="UP000600214"/>
    </source>
</evidence>
<feature type="domain" description="Signal transduction histidine kinase internal region" evidence="3">
    <location>
        <begin position="186"/>
        <end position="263"/>
    </location>
</feature>
<keyword evidence="1" id="KW-0175">Coiled coil</keyword>
<feature type="transmembrane region" description="Helical" evidence="2">
    <location>
        <begin position="86"/>
        <end position="104"/>
    </location>
</feature>
<dbReference type="SUPFAM" id="SSF55874">
    <property type="entry name" value="ATPase domain of HSP90 chaperone/DNA topoisomerase II/histidine kinase"/>
    <property type="match status" value="1"/>
</dbReference>
<feature type="transmembrane region" description="Helical" evidence="2">
    <location>
        <begin position="28"/>
        <end position="46"/>
    </location>
</feature>
<keyword evidence="2" id="KW-1133">Transmembrane helix</keyword>
<evidence type="ECO:0000259" key="3">
    <source>
        <dbReference type="Pfam" id="PF06580"/>
    </source>
</evidence>
<dbReference type="Proteomes" id="UP000600214">
    <property type="component" value="Unassembled WGS sequence"/>
</dbReference>
<evidence type="ECO:0000256" key="2">
    <source>
        <dbReference type="SAM" id="Phobius"/>
    </source>
</evidence>
<keyword evidence="2" id="KW-0472">Membrane</keyword>
<dbReference type="PANTHER" id="PTHR34220:SF7">
    <property type="entry name" value="SENSOR HISTIDINE KINASE YPDA"/>
    <property type="match status" value="1"/>
</dbReference>
<dbReference type="InterPro" id="IPR010559">
    <property type="entry name" value="Sig_transdc_His_kin_internal"/>
</dbReference>
<gene>
    <name evidence="4" type="ORF">GCM10007423_00970</name>
</gene>
<keyword evidence="5" id="KW-1185">Reference proteome</keyword>
<accession>A0ABQ1YDD2</accession>
<name>A0ABQ1YDD2_9BACT</name>
<dbReference type="InterPro" id="IPR050640">
    <property type="entry name" value="Bact_2-comp_sensor_kinase"/>
</dbReference>
<dbReference type="PANTHER" id="PTHR34220">
    <property type="entry name" value="SENSOR HISTIDINE KINASE YPDA"/>
    <property type="match status" value="1"/>
</dbReference>
<evidence type="ECO:0000256" key="1">
    <source>
        <dbReference type="SAM" id="Coils"/>
    </source>
</evidence>
<dbReference type="Pfam" id="PF06580">
    <property type="entry name" value="His_kinase"/>
    <property type="match status" value="1"/>
</dbReference>
<dbReference type="RefSeq" id="WP_188927611.1">
    <property type="nucleotide sequence ID" value="NZ_BMIA01000001.1"/>
</dbReference>
<feature type="transmembrane region" description="Helical" evidence="2">
    <location>
        <begin position="58"/>
        <end position="79"/>
    </location>
</feature>
<proteinExistence type="predicted"/>
<reference evidence="5" key="1">
    <citation type="journal article" date="2019" name="Int. J. Syst. Evol. Microbiol.">
        <title>The Global Catalogue of Microorganisms (GCM) 10K type strain sequencing project: providing services to taxonomists for standard genome sequencing and annotation.</title>
        <authorList>
            <consortium name="The Broad Institute Genomics Platform"/>
            <consortium name="The Broad Institute Genome Sequencing Center for Infectious Disease"/>
            <person name="Wu L."/>
            <person name="Ma J."/>
        </authorList>
    </citation>
    <scope>NUCLEOTIDE SEQUENCE [LARGE SCALE GENOMIC DNA]</scope>
    <source>
        <strain evidence="5">CGMCC 1.15288</strain>
    </source>
</reference>
<organism evidence="4 5">
    <name type="scientific">Dyadobacter endophyticus</name>
    <dbReference type="NCBI Taxonomy" id="1749036"/>
    <lineage>
        <taxon>Bacteria</taxon>
        <taxon>Pseudomonadati</taxon>
        <taxon>Bacteroidota</taxon>
        <taxon>Cytophagia</taxon>
        <taxon>Cytophagales</taxon>
        <taxon>Spirosomataceae</taxon>
        <taxon>Dyadobacter</taxon>
    </lineage>
</organism>
<comment type="caution">
    <text evidence="4">The sequence shown here is derived from an EMBL/GenBank/DDBJ whole genome shotgun (WGS) entry which is preliminary data.</text>
</comment>